<dbReference type="CDD" id="cd00144">
    <property type="entry name" value="MPP_PPP_family"/>
    <property type="match status" value="1"/>
</dbReference>
<comment type="caution">
    <text evidence="2">The sequence shown here is derived from an EMBL/GenBank/DDBJ whole genome shotgun (WGS) entry which is preliminary data.</text>
</comment>
<reference evidence="2 3" key="1">
    <citation type="submission" date="2020-08" db="EMBL/GenBank/DDBJ databases">
        <title>Genomic Encyclopedia of Type Strains, Phase IV (KMG-IV): sequencing the most valuable type-strain genomes for metagenomic binning, comparative biology and taxonomic classification.</title>
        <authorList>
            <person name="Goeker M."/>
        </authorList>
    </citation>
    <scope>NUCLEOTIDE SEQUENCE [LARGE SCALE GENOMIC DNA]</scope>
    <source>
        <strain evidence="2 3">DSM 100211</strain>
    </source>
</reference>
<dbReference type="InterPro" id="IPR029052">
    <property type="entry name" value="Metallo-depent_PP-like"/>
</dbReference>
<sequence length="252" mass="27800">MQPSSYRIVEIPVRHRARRRLHLEGTPPALYAVGDIHGCYDQMIEAEERIRKDAARRSGGQALVVYLGDYVDRGPQSAAVLEHLTKPHDDGLARIALCGNHDDTFLNFLRDPSGWMYWLGPNFGGAVTLESYGIDPEEALWRDGAGLMRAVPQAHQSFLATLPVFLHVGNYLFVHAGIRPAVALHDQEDEDLIWIREPFLTEGPGLPLIVVHGHTPCAEPELAPGRIGIDTGCFATGRLTVLRVDATGARFV</sequence>
<dbReference type="InterPro" id="IPR050126">
    <property type="entry name" value="Ap4A_hydrolase"/>
</dbReference>
<dbReference type="PANTHER" id="PTHR42850:SF4">
    <property type="entry name" value="ZINC-DEPENDENT ENDOPOLYPHOSPHATASE"/>
    <property type="match status" value="1"/>
</dbReference>
<evidence type="ECO:0000313" key="2">
    <source>
        <dbReference type="EMBL" id="MBB3976831.1"/>
    </source>
</evidence>
<evidence type="ECO:0000313" key="3">
    <source>
        <dbReference type="Proteomes" id="UP000574761"/>
    </source>
</evidence>
<dbReference type="InterPro" id="IPR004843">
    <property type="entry name" value="Calcineurin-like_PHP"/>
</dbReference>
<dbReference type="PANTHER" id="PTHR42850">
    <property type="entry name" value="METALLOPHOSPHOESTERASE"/>
    <property type="match status" value="1"/>
</dbReference>
<dbReference type="EMBL" id="JACIEE010000004">
    <property type="protein sequence ID" value="MBB3976831.1"/>
    <property type="molecule type" value="Genomic_DNA"/>
</dbReference>
<keyword evidence="2" id="KW-0378">Hydrolase</keyword>
<dbReference type="EC" id="3.1.3.16" evidence="2"/>
<dbReference type="Proteomes" id="UP000574761">
    <property type="component" value="Unassembled WGS sequence"/>
</dbReference>
<organism evidence="2 3">
    <name type="scientific">Mycoplana azooxidifex</name>
    <dbReference type="NCBI Taxonomy" id="1636188"/>
    <lineage>
        <taxon>Bacteria</taxon>
        <taxon>Pseudomonadati</taxon>
        <taxon>Pseudomonadota</taxon>
        <taxon>Alphaproteobacteria</taxon>
        <taxon>Hyphomicrobiales</taxon>
        <taxon>Rhizobiaceae</taxon>
        <taxon>Mycoplana</taxon>
    </lineage>
</organism>
<name>A0A7W6GID4_9HYPH</name>
<dbReference type="Pfam" id="PF00149">
    <property type="entry name" value="Metallophos"/>
    <property type="match status" value="1"/>
</dbReference>
<dbReference type="GO" id="GO:0004722">
    <property type="term" value="F:protein serine/threonine phosphatase activity"/>
    <property type="evidence" value="ECO:0007669"/>
    <property type="project" value="UniProtKB-EC"/>
</dbReference>
<dbReference type="RefSeq" id="WP_183803031.1">
    <property type="nucleotide sequence ID" value="NZ_JACIEE010000004.1"/>
</dbReference>
<dbReference type="SUPFAM" id="SSF56300">
    <property type="entry name" value="Metallo-dependent phosphatases"/>
    <property type="match status" value="1"/>
</dbReference>
<accession>A0A7W6GID4</accession>
<dbReference type="GO" id="GO:0110154">
    <property type="term" value="P:RNA decapping"/>
    <property type="evidence" value="ECO:0007669"/>
    <property type="project" value="TreeGrafter"/>
</dbReference>
<evidence type="ECO:0000259" key="1">
    <source>
        <dbReference type="Pfam" id="PF00149"/>
    </source>
</evidence>
<feature type="domain" description="Calcineurin-like phosphoesterase" evidence="1">
    <location>
        <begin position="31"/>
        <end position="218"/>
    </location>
</feature>
<dbReference type="GO" id="GO:0008803">
    <property type="term" value="F:bis(5'-nucleosyl)-tetraphosphatase (symmetrical) activity"/>
    <property type="evidence" value="ECO:0007669"/>
    <property type="project" value="TreeGrafter"/>
</dbReference>
<protein>
    <submittedName>
        <fullName evidence="2">Serine/threonine protein phosphatase 1</fullName>
        <ecNumber evidence="2">3.1.3.16</ecNumber>
    </submittedName>
</protein>
<dbReference type="GO" id="GO:0005737">
    <property type="term" value="C:cytoplasm"/>
    <property type="evidence" value="ECO:0007669"/>
    <property type="project" value="TreeGrafter"/>
</dbReference>
<dbReference type="AlphaFoldDB" id="A0A7W6GID4"/>
<dbReference type="Gene3D" id="3.60.21.10">
    <property type="match status" value="1"/>
</dbReference>
<proteinExistence type="predicted"/>
<keyword evidence="3" id="KW-1185">Reference proteome</keyword>
<gene>
    <name evidence="2" type="ORF">GGQ64_002031</name>
</gene>